<gene>
    <name evidence="7" type="ORF">FNK824_LOCUS11085</name>
    <name evidence="9" type="ORF">JBS370_LOCUS19068</name>
    <name evidence="6" type="ORF">JXQ802_LOCUS44482</name>
    <name evidence="8" type="ORF">OTI717_LOCUS20527</name>
    <name evidence="3" type="ORF">PYM288_LOCUS29073</name>
    <name evidence="2" type="ORF">RFH988_LOCUS23840</name>
    <name evidence="5" type="ORF">SEV965_LOCUS30292</name>
    <name evidence="4" type="ORF">ZHD862_LOCUS31130</name>
</gene>
<dbReference type="EMBL" id="CAJNOU010003234">
    <property type="protein sequence ID" value="CAF1378646.1"/>
    <property type="molecule type" value="Genomic_DNA"/>
</dbReference>
<evidence type="ECO:0000313" key="9">
    <source>
        <dbReference type="EMBL" id="CAF3866640.1"/>
    </source>
</evidence>
<feature type="signal peptide" evidence="1">
    <location>
        <begin position="1"/>
        <end position="23"/>
    </location>
</feature>
<evidence type="ECO:0000313" key="8">
    <source>
        <dbReference type="EMBL" id="CAF3840035.1"/>
    </source>
</evidence>
<evidence type="ECO:0000313" key="2">
    <source>
        <dbReference type="EMBL" id="CAF1187114.1"/>
    </source>
</evidence>
<evidence type="ECO:0000313" key="7">
    <source>
        <dbReference type="EMBL" id="CAF3730832.1"/>
    </source>
</evidence>
<evidence type="ECO:0000313" key="10">
    <source>
        <dbReference type="Proteomes" id="UP000663870"/>
    </source>
</evidence>
<reference evidence="2" key="1">
    <citation type="submission" date="2021-02" db="EMBL/GenBank/DDBJ databases">
        <authorList>
            <person name="Nowell W R."/>
        </authorList>
    </citation>
    <scope>NUCLEOTIDE SEQUENCE</scope>
</reference>
<keyword evidence="1" id="KW-0732">Signal</keyword>
<protein>
    <submittedName>
        <fullName evidence="2">Uncharacterized protein</fullName>
    </submittedName>
</protein>
<dbReference type="Proteomes" id="UP000663836">
    <property type="component" value="Unassembled WGS sequence"/>
</dbReference>
<proteinExistence type="predicted"/>
<dbReference type="EMBL" id="CAJOBD010002234">
    <property type="protein sequence ID" value="CAF3866640.1"/>
    <property type="molecule type" value="Genomic_DNA"/>
</dbReference>
<dbReference type="EMBL" id="CAJNOT010003066">
    <property type="protein sequence ID" value="CAF1362077.1"/>
    <property type="molecule type" value="Genomic_DNA"/>
</dbReference>
<organism evidence="2 11">
    <name type="scientific">Rotaria sordida</name>
    <dbReference type="NCBI Taxonomy" id="392033"/>
    <lineage>
        <taxon>Eukaryota</taxon>
        <taxon>Metazoa</taxon>
        <taxon>Spiralia</taxon>
        <taxon>Gnathifera</taxon>
        <taxon>Rotifera</taxon>
        <taxon>Eurotatoria</taxon>
        <taxon>Bdelloidea</taxon>
        <taxon>Philodinida</taxon>
        <taxon>Philodinidae</taxon>
        <taxon>Rotaria</taxon>
    </lineage>
</organism>
<dbReference type="Proteomes" id="UP000663823">
    <property type="component" value="Unassembled WGS sequence"/>
</dbReference>
<evidence type="ECO:0000313" key="4">
    <source>
        <dbReference type="EMBL" id="CAF1362077.1"/>
    </source>
</evidence>
<evidence type="ECO:0000313" key="3">
    <source>
        <dbReference type="EMBL" id="CAF1284758.1"/>
    </source>
</evidence>
<sequence>MRTVYIIVAALLLKISQLDGTFARAIADNPQATMTELNVEKGLTFVKREHQVPFGIDFVGCRDWTDPNGMNCNTDEGDTLCTEQRPVLCVKVDNSPRPAYFVYGSGAAMPPEFYAGWNHGHIATTLPVAGSSFSTKADVDAYCAQAFGAGWRLATFHDAMYISGMNGTIYAGDSWTANTALMQTGGWHYYSYGDVRNDMRFWVHIRDRPANCWSN</sequence>
<dbReference type="EMBL" id="CAJNOO010001684">
    <property type="protein sequence ID" value="CAF1187114.1"/>
    <property type="molecule type" value="Genomic_DNA"/>
</dbReference>
<dbReference type="EMBL" id="CAJNOH010002288">
    <property type="protein sequence ID" value="CAF1284758.1"/>
    <property type="molecule type" value="Genomic_DNA"/>
</dbReference>
<accession>A0A814V708</accession>
<dbReference type="AlphaFoldDB" id="A0A814V708"/>
<dbReference type="Proteomes" id="UP000663870">
    <property type="component" value="Unassembled WGS sequence"/>
</dbReference>
<dbReference type="Proteomes" id="UP000663864">
    <property type="component" value="Unassembled WGS sequence"/>
</dbReference>
<dbReference type="Proteomes" id="UP000663874">
    <property type="component" value="Unassembled WGS sequence"/>
</dbReference>
<keyword evidence="10" id="KW-1185">Reference proteome</keyword>
<dbReference type="EMBL" id="CAJOBE010001291">
    <property type="protein sequence ID" value="CAF3730832.1"/>
    <property type="molecule type" value="Genomic_DNA"/>
</dbReference>
<comment type="caution">
    <text evidence="2">The sequence shown here is derived from an EMBL/GenBank/DDBJ whole genome shotgun (WGS) entry which is preliminary data.</text>
</comment>
<evidence type="ECO:0000313" key="6">
    <source>
        <dbReference type="EMBL" id="CAF1562564.1"/>
    </source>
</evidence>
<evidence type="ECO:0000313" key="5">
    <source>
        <dbReference type="EMBL" id="CAF1378646.1"/>
    </source>
</evidence>
<dbReference type="Proteomes" id="UP000663854">
    <property type="component" value="Unassembled WGS sequence"/>
</dbReference>
<evidence type="ECO:0000313" key="11">
    <source>
        <dbReference type="Proteomes" id="UP000663882"/>
    </source>
</evidence>
<feature type="chain" id="PRO_5036226197" evidence="1">
    <location>
        <begin position="24"/>
        <end position="215"/>
    </location>
</feature>
<dbReference type="EMBL" id="CAJNOL010003436">
    <property type="protein sequence ID" value="CAF1562564.1"/>
    <property type="molecule type" value="Genomic_DNA"/>
</dbReference>
<evidence type="ECO:0000256" key="1">
    <source>
        <dbReference type="SAM" id="SignalP"/>
    </source>
</evidence>
<name>A0A814V708_9BILA</name>
<dbReference type="EMBL" id="CAJOAX010003172">
    <property type="protein sequence ID" value="CAF3840035.1"/>
    <property type="molecule type" value="Genomic_DNA"/>
</dbReference>
<dbReference type="OrthoDB" id="9971443at2759"/>
<dbReference type="Proteomes" id="UP000663889">
    <property type="component" value="Unassembled WGS sequence"/>
</dbReference>
<dbReference type="Proteomes" id="UP000663882">
    <property type="component" value="Unassembled WGS sequence"/>
</dbReference>